<dbReference type="PANTHER" id="PTHR43445:SF3">
    <property type="entry name" value="UDP-N-ACETYLMURAMATE--L-ALANINE LIGASE"/>
    <property type="match status" value="1"/>
</dbReference>
<dbReference type="Gene3D" id="3.40.50.720">
    <property type="entry name" value="NAD(P)-binding Rossmann-like Domain"/>
    <property type="match status" value="1"/>
</dbReference>
<keyword evidence="15" id="KW-1133">Transmembrane helix</keyword>
<dbReference type="GO" id="GO:0009252">
    <property type="term" value="P:peptidoglycan biosynthetic process"/>
    <property type="evidence" value="ECO:0007669"/>
    <property type="project" value="UniProtKB-UniRule"/>
</dbReference>
<reference evidence="20" key="2">
    <citation type="journal article" date="2022" name="Front. Microbiol.">
        <title>Comparative Genomic Analysis Revealed Distinct Molecular Components and Organization of CO2-Concentrating Mechanism in Thermophilic Cyanobacteria.</title>
        <authorList>
            <person name="Tang J."/>
            <person name="Zhou H."/>
            <person name="Yao D."/>
            <person name="Riaz S."/>
            <person name="You D."/>
            <person name="Klepacz-Smolka A."/>
            <person name="Daroch M."/>
        </authorList>
    </citation>
    <scope>NUCLEOTIDE SEQUENCE [LARGE SCALE GENOMIC DNA]</scope>
    <source>
        <strain evidence="20">PCC 6715</strain>
    </source>
</reference>
<evidence type="ECO:0000256" key="9">
    <source>
        <dbReference type="ARBA" id="ARBA00022960"/>
    </source>
</evidence>
<comment type="function">
    <text evidence="14">Cell wall formation.</text>
</comment>
<dbReference type="PANTHER" id="PTHR43445">
    <property type="entry name" value="UDP-N-ACETYLMURAMATE--L-ALANINE LIGASE-RELATED"/>
    <property type="match status" value="1"/>
</dbReference>
<dbReference type="GO" id="GO:0051301">
    <property type="term" value="P:cell division"/>
    <property type="evidence" value="ECO:0007669"/>
    <property type="project" value="UniProtKB-KW"/>
</dbReference>
<dbReference type="NCBIfam" id="TIGR01082">
    <property type="entry name" value="murC"/>
    <property type="match status" value="1"/>
</dbReference>
<dbReference type="SUPFAM" id="SSF53244">
    <property type="entry name" value="MurD-like peptide ligases, peptide-binding domain"/>
    <property type="match status" value="1"/>
</dbReference>
<evidence type="ECO:0000256" key="10">
    <source>
        <dbReference type="ARBA" id="ARBA00022984"/>
    </source>
</evidence>
<dbReference type="SUPFAM" id="SSF51984">
    <property type="entry name" value="MurCD N-terminal domain"/>
    <property type="match status" value="1"/>
</dbReference>
<dbReference type="GO" id="GO:0005524">
    <property type="term" value="F:ATP binding"/>
    <property type="evidence" value="ECO:0007669"/>
    <property type="project" value="UniProtKB-UniRule"/>
</dbReference>
<name>A0A2D2Q0G2_PARLV</name>
<keyword evidence="15" id="KW-0812">Transmembrane</keyword>
<dbReference type="GO" id="GO:0005737">
    <property type="term" value="C:cytoplasm"/>
    <property type="evidence" value="ECO:0007669"/>
    <property type="project" value="UniProtKB-SubCell"/>
</dbReference>
<reference evidence="19 20" key="1">
    <citation type="submission" date="2016-11" db="EMBL/GenBank/DDBJ databases">
        <title>Complete genome sequence of thermophilic cyanobacteria strain Synechococcus sp. PCC6715.</title>
        <authorList>
            <person name="Tang J."/>
            <person name="Daroch M."/>
            <person name="Liang Y."/>
            <person name="Jiang D."/>
            <person name="Shah M."/>
        </authorList>
    </citation>
    <scope>NUCLEOTIDE SEQUENCE [LARGE SCALE GENOMIC DNA]</scope>
    <source>
        <strain evidence="19 20">PCC 6715</strain>
    </source>
</reference>
<dbReference type="GO" id="GO:0071555">
    <property type="term" value="P:cell wall organization"/>
    <property type="evidence" value="ECO:0007669"/>
    <property type="project" value="UniProtKB-KW"/>
</dbReference>
<feature type="binding site" evidence="14">
    <location>
        <begin position="117"/>
        <end position="123"/>
    </location>
    <ligand>
        <name>ATP</name>
        <dbReference type="ChEBI" id="CHEBI:30616"/>
    </ligand>
</feature>
<keyword evidence="6 14" id="KW-0132">Cell division</keyword>
<evidence type="ECO:0000256" key="4">
    <source>
        <dbReference type="ARBA" id="ARBA00022490"/>
    </source>
</evidence>
<keyword evidence="20" id="KW-1185">Reference proteome</keyword>
<keyword evidence="7 14" id="KW-0547">Nucleotide-binding</keyword>
<keyword evidence="4 14" id="KW-0963">Cytoplasm</keyword>
<dbReference type="InterPro" id="IPR005758">
    <property type="entry name" value="UDP-N-AcMur_Ala_ligase_MurC"/>
</dbReference>
<dbReference type="Pfam" id="PF08245">
    <property type="entry name" value="Mur_ligase_M"/>
    <property type="match status" value="1"/>
</dbReference>
<comment type="similarity">
    <text evidence="14">Belongs to the MurCDEF family.</text>
</comment>
<evidence type="ECO:0000256" key="12">
    <source>
        <dbReference type="ARBA" id="ARBA00023316"/>
    </source>
</evidence>
<dbReference type="InterPro" id="IPR004101">
    <property type="entry name" value="Mur_ligase_C"/>
</dbReference>
<dbReference type="KEGG" id="slw:BRW62_03695"/>
<keyword evidence="12 14" id="KW-0961">Cell wall biogenesis/degradation</keyword>
<dbReference type="InterPro" id="IPR000713">
    <property type="entry name" value="Mur_ligase_N"/>
</dbReference>
<dbReference type="Pfam" id="PF01225">
    <property type="entry name" value="Mur_ligase"/>
    <property type="match status" value="1"/>
</dbReference>
<evidence type="ECO:0000256" key="15">
    <source>
        <dbReference type="SAM" id="Phobius"/>
    </source>
</evidence>
<gene>
    <name evidence="14" type="primary">murC</name>
    <name evidence="19" type="ORF">BRW62_03695</name>
</gene>
<comment type="catalytic activity">
    <reaction evidence="13 14">
        <text>UDP-N-acetyl-alpha-D-muramate + L-alanine + ATP = UDP-N-acetyl-alpha-D-muramoyl-L-alanine + ADP + phosphate + H(+)</text>
        <dbReference type="Rhea" id="RHEA:23372"/>
        <dbReference type="ChEBI" id="CHEBI:15378"/>
        <dbReference type="ChEBI" id="CHEBI:30616"/>
        <dbReference type="ChEBI" id="CHEBI:43474"/>
        <dbReference type="ChEBI" id="CHEBI:57972"/>
        <dbReference type="ChEBI" id="CHEBI:70757"/>
        <dbReference type="ChEBI" id="CHEBI:83898"/>
        <dbReference type="ChEBI" id="CHEBI:456216"/>
        <dbReference type="EC" id="6.3.2.8"/>
    </reaction>
</comment>
<comment type="subcellular location">
    <subcellularLocation>
        <location evidence="1 14">Cytoplasm</location>
    </subcellularLocation>
</comment>
<sequence>MEFNHRPFHFIGIGGIGMSALAYILAKQGFTVTGSDLRSNRLTEQLSELGVQVFIGQAASNLEAYPYPDLPQIICSTAIRDDNPEYQAAQRLNCPIFHRSDVLAALMHRCHSIAVAGTHGKTTTSSMIAYLLLRAGLDPTIIVGGEVAAWQGNARVGQGRYLVAEADESDGSLRKFHPHIGVITNIELDHPDHYTSLEEVLNTFQQFANQADIVIGCADCPNVRDRLCHPRLLTYSLQRQEGVDYCVDHVYYSSHGTTARVWERGTSLGILQLNVLGAHNLQNALAVIAVGRYLGIDFATIAAALLEFMGARRRFEERGQVNGIRFIDDYAHHPSEIMATLAAARLQVGSHSPWRRLVAVFQPHRYSRTQAFLDAFGQAFSAADQVILTDIYSAGEPDPGTISGMDVAECTRQYHAAVSYCATMEAVQAYLGTLLQPGDLVVFLGAGNLNQLIPDIMADQERLSPLPEAIAL</sequence>
<accession>A0A2D2Q0G2</accession>
<evidence type="ECO:0000256" key="8">
    <source>
        <dbReference type="ARBA" id="ARBA00022840"/>
    </source>
</evidence>
<dbReference type="GO" id="GO:0008360">
    <property type="term" value="P:regulation of cell shape"/>
    <property type="evidence" value="ECO:0007669"/>
    <property type="project" value="UniProtKB-KW"/>
</dbReference>
<evidence type="ECO:0000256" key="5">
    <source>
        <dbReference type="ARBA" id="ARBA00022598"/>
    </source>
</evidence>
<evidence type="ECO:0000256" key="6">
    <source>
        <dbReference type="ARBA" id="ARBA00022618"/>
    </source>
</evidence>
<feature type="transmembrane region" description="Helical" evidence="15">
    <location>
        <begin position="7"/>
        <end position="26"/>
    </location>
</feature>
<dbReference type="HAMAP" id="MF_00046">
    <property type="entry name" value="MurC"/>
    <property type="match status" value="1"/>
</dbReference>
<dbReference type="Gene3D" id="3.40.1190.10">
    <property type="entry name" value="Mur-like, catalytic domain"/>
    <property type="match status" value="1"/>
</dbReference>
<evidence type="ECO:0000256" key="14">
    <source>
        <dbReference type="HAMAP-Rule" id="MF_00046"/>
    </source>
</evidence>
<keyword evidence="15" id="KW-0472">Membrane</keyword>
<dbReference type="InterPro" id="IPR013221">
    <property type="entry name" value="Mur_ligase_cen"/>
</dbReference>
<evidence type="ECO:0000313" key="19">
    <source>
        <dbReference type="EMBL" id="ATS17995.1"/>
    </source>
</evidence>
<dbReference type="EMBL" id="CP018092">
    <property type="protein sequence ID" value="ATS17995.1"/>
    <property type="molecule type" value="Genomic_DNA"/>
</dbReference>
<evidence type="ECO:0000256" key="2">
    <source>
        <dbReference type="ARBA" id="ARBA00004752"/>
    </source>
</evidence>
<dbReference type="EC" id="6.3.2.8" evidence="3 14"/>
<keyword evidence="5 14" id="KW-0436">Ligase</keyword>
<feature type="domain" description="Mur ligase N-terminal catalytic" evidence="16">
    <location>
        <begin position="8"/>
        <end position="109"/>
    </location>
</feature>
<evidence type="ECO:0000256" key="1">
    <source>
        <dbReference type="ARBA" id="ARBA00004496"/>
    </source>
</evidence>
<dbReference type="InterPro" id="IPR036565">
    <property type="entry name" value="Mur-like_cat_sf"/>
</dbReference>
<dbReference type="RefSeq" id="WP_198406218.1">
    <property type="nucleotide sequence ID" value="NZ_CP018092.1"/>
</dbReference>
<proteinExistence type="inferred from homology"/>
<dbReference type="Pfam" id="PF02875">
    <property type="entry name" value="Mur_ligase_C"/>
    <property type="match status" value="1"/>
</dbReference>
<comment type="pathway">
    <text evidence="2 14">Cell wall biogenesis; peptidoglycan biosynthesis.</text>
</comment>
<dbReference type="UniPathway" id="UPA00219"/>
<dbReference type="AlphaFoldDB" id="A0A2D2Q0G2"/>
<evidence type="ECO:0000256" key="3">
    <source>
        <dbReference type="ARBA" id="ARBA00012211"/>
    </source>
</evidence>
<evidence type="ECO:0000256" key="11">
    <source>
        <dbReference type="ARBA" id="ARBA00023306"/>
    </source>
</evidence>
<evidence type="ECO:0000259" key="17">
    <source>
        <dbReference type="Pfam" id="PF02875"/>
    </source>
</evidence>
<evidence type="ECO:0000259" key="16">
    <source>
        <dbReference type="Pfam" id="PF01225"/>
    </source>
</evidence>
<feature type="domain" description="Mur ligase C-terminal" evidence="17">
    <location>
        <begin position="313"/>
        <end position="447"/>
    </location>
</feature>
<evidence type="ECO:0000313" key="20">
    <source>
        <dbReference type="Proteomes" id="UP000231057"/>
    </source>
</evidence>
<keyword evidence="11 14" id="KW-0131">Cell cycle</keyword>
<dbReference type="GO" id="GO:0008763">
    <property type="term" value="F:UDP-N-acetylmuramate-L-alanine ligase activity"/>
    <property type="evidence" value="ECO:0007669"/>
    <property type="project" value="UniProtKB-UniRule"/>
</dbReference>
<dbReference type="Gene3D" id="3.90.190.20">
    <property type="entry name" value="Mur ligase, C-terminal domain"/>
    <property type="match status" value="1"/>
</dbReference>
<feature type="domain" description="Mur ligase central" evidence="18">
    <location>
        <begin position="115"/>
        <end position="290"/>
    </location>
</feature>
<keyword evidence="8 14" id="KW-0067">ATP-binding</keyword>
<dbReference type="InterPro" id="IPR036615">
    <property type="entry name" value="Mur_ligase_C_dom_sf"/>
</dbReference>
<dbReference type="SUPFAM" id="SSF53623">
    <property type="entry name" value="MurD-like peptide ligases, catalytic domain"/>
    <property type="match status" value="1"/>
</dbReference>
<keyword evidence="10 14" id="KW-0573">Peptidoglycan synthesis</keyword>
<keyword evidence="9 14" id="KW-0133">Cell shape</keyword>
<organism evidence="19 20">
    <name type="scientific">Parathermosynechococcus lividus PCC 6715</name>
    <dbReference type="NCBI Taxonomy" id="1917166"/>
    <lineage>
        <taxon>Bacteria</taxon>
        <taxon>Bacillati</taxon>
        <taxon>Cyanobacteriota</taxon>
        <taxon>Cyanophyceae</taxon>
        <taxon>Acaryochloridales</taxon>
        <taxon>Thermosynechococcaceae</taxon>
        <taxon>Parathermosynechococcus</taxon>
    </lineage>
</organism>
<protein>
    <recommendedName>
        <fullName evidence="3 14">UDP-N-acetylmuramate--L-alanine ligase</fullName>
        <ecNumber evidence="3 14">6.3.2.8</ecNumber>
    </recommendedName>
    <alternativeName>
        <fullName evidence="14">UDP-N-acetylmuramoyl-L-alanine synthetase</fullName>
    </alternativeName>
</protein>
<dbReference type="InterPro" id="IPR050061">
    <property type="entry name" value="MurCDEF_pg_biosynth"/>
</dbReference>
<evidence type="ECO:0000259" key="18">
    <source>
        <dbReference type="Pfam" id="PF08245"/>
    </source>
</evidence>
<evidence type="ECO:0000256" key="7">
    <source>
        <dbReference type="ARBA" id="ARBA00022741"/>
    </source>
</evidence>
<dbReference type="Proteomes" id="UP000231057">
    <property type="component" value="Chromosome"/>
</dbReference>
<evidence type="ECO:0000256" key="13">
    <source>
        <dbReference type="ARBA" id="ARBA00047833"/>
    </source>
</evidence>